<sequence length="101" mass="11184">MPNFEKAVNGTLRWKKPYHGSKGISISPPLYFLSDTEECHCRRLSDKEGLQAASQAPEADSLNSVPCVILRTADRNRGIEGAVGFFSLKKVDFPVPYQRGS</sequence>
<dbReference type="KEGG" id="sat:SYN_01951"/>
<proteinExistence type="predicted"/>
<dbReference type="InParanoid" id="Q2LRF7"/>
<dbReference type="Proteomes" id="UP000001933">
    <property type="component" value="Chromosome"/>
</dbReference>
<reference evidence="1 2" key="1">
    <citation type="journal article" date="2007" name="Proc. Natl. Acad. Sci. U.S.A.">
        <title>The genome of Syntrophus aciditrophicus: life at the thermodynamic limit of microbial growth.</title>
        <authorList>
            <person name="McInerney M.J."/>
            <person name="Rohlin L."/>
            <person name="Mouttaki H."/>
            <person name="Kim U."/>
            <person name="Krupp R.S."/>
            <person name="Rios-Hernandez L."/>
            <person name="Sieber J."/>
            <person name="Struchtemeyer C.G."/>
            <person name="Bhattacharyya A."/>
            <person name="Campbell J.W."/>
            <person name="Gunsalus R.P."/>
        </authorList>
    </citation>
    <scope>NUCLEOTIDE SEQUENCE [LARGE SCALE GENOMIC DNA]</scope>
    <source>
        <strain evidence="1 2">SB</strain>
    </source>
</reference>
<dbReference type="AlphaFoldDB" id="Q2LRF7"/>
<evidence type="ECO:0000313" key="1">
    <source>
        <dbReference type="EMBL" id="ABC76670.1"/>
    </source>
</evidence>
<evidence type="ECO:0000313" key="2">
    <source>
        <dbReference type="Proteomes" id="UP000001933"/>
    </source>
</evidence>
<name>Q2LRF7_SYNAS</name>
<dbReference type="HOGENOM" id="CLU_2290258_0_0_7"/>
<gene>
    <name evidence="1" type="ORF">SYN_01951</name>
</gene>
<organism evidence="1 2">
    <name type="scientific">Syntrophus aciditrophicus (strain SB)</name>
    <dbReference type="NCBI Taxonomy" id="56780"/>
    <lineage>
        <taxon>Bacteria</taxon>
        <taxon>Pseudomonadati</taxon>
        <taxon>Thermodesulfobacteriota</taxon>
        <taxon>Syntrophia</taxon>
        <taxon>Syntrophales</taxon>
        <taxon>Syntrophaceae</taxon>
        <taxon>Syntrophus</taxon>
    </lineage>
</organism>
<protein>
    <submittedName>
        <fullName evidence="1">Hypothetical cytosolic protein</fullName>
    </submittedName>
</protein>
<dbReference type="STRING" id="56780.SYN_01951"/>
<accession>Q2LRF7</accession>
<keyword evidence="2" id="KW-1185">Reference proteome</keyword>
<dbReference type="EMBL" id="CP000252">
    <property type="protein sequence ID" value="ABC76670.1"/>
    <property type="molecule type" value="Genomic_DNA"/>
</dbReference>